<dbReference type="EnsemblPlants" id="AVESA.00010b.r2.4DG0793140.1">
    <property type="protein sequence ID" value="AVESA.00010b.r2.4DG0793140.1.CDS"/>
    <property type="gene ID" value="AVESA.00010b.r2.4DG0793140"/>
</dbReference>
<reference evidence="1" key="2">
    <citation type="submission" date="2025-09" db="UniProtKB">
        <authorList>
            <consortium name="EnsemblPlants"/>
        </authorList>
    </citation>
    <scope>IDENTIFICATION</scope>
</reference>
<accession>A0ACD5XGY7</accession>
<organism evidence="1 2">
    <name type="scientific">Avena sativa</name>
    <name type="common">Oat</name>
    <dbReference type="NCBI Taxonomy" id="4498"/>
    <lineage>
        <taxon>Eukaryota</taxon>
        <taxon>Viridiplantae</taxon>
        <taxon>Streptophyta</taxon>
        <taxon>Embryophyta</taxon>
        <taxon>Tracheophyta</taxon>
        <taxon>Spermatophyta</taxon>
        <taxon>Magnoliopsida</taxon>
        <taxon>Liliopsida</taxon>
        <taxon>Poales</taxon>
        <taxon>Poaceae</taxon>
        <taxon>BOP clade</taxon>
        <taxon>Pooideae</taxon>
        <taxon>Poodae</taxon>
        <taxon>Poeae</taxon>
        <taxon>Poeae Chloroplast Group 1 (Aveneae type)</taxon>
        <taxon>Aveninae</taxon>
        <taxon>Avena</taxon>
    </lineage>
</organism>
<evidence type="ECO:0000313" key="1">
    <source>
        <dbReference type="EnsemblPlants" id="AVESA.00010b.r2.4DG0793140.1.CDS"/>
    </source>
</evidence>
<keyword evidence="2" id="KW-1185">Reference proteome</keyword>
<dbReference type="Proteomes" id="UP001732700">
    <property type="component" value="Chromosome 4D"/>
</dbReference>
<name>A0ACD5XGY7_AVESA</name>
<protein>
    <submittedName>
        <fullName evidence="1">Uncharacterized protein</fullName>
    </submittedName>
</protein>
<proteinExistence type="predicted"/>
<evidence type="ECO:0000313" key="2">
    <source>
        <dbReference type="Proteomes" id="UP001732700"/>
    </source>
</evidence>
<reference evidence="1" key="1">
    <citation type="submission" date="2021-05" db="EMBL/GenBank/DDBJ databases">
        <authorList>
            <person name="Scholz U."/>
            <person name="Mascher M."/>
            <person name="Fiebig A."/>
        </authorList>
    </citation>
    <scope>NUCLEOTIDE SEQUENCE [LARGE SCALE GENOMIC DNA]</scope>
</reference>
<sequence>MDMALPQSLPEQWVLFFIALVSVICLRAWKRSQGGSSRKLPPGPAPMPIIGNLHQLGRLPHRALRDLAQIHGPVMQLRLGTAPTVVMSSAAAAWAALKEHDLDCCTRPVSPGPKLLTYGLKNVAFAPFGAYWRDIRKLLVVELLSARRVKAAWFARQEQVDKLISTLRGAGPEPVALDGHILRLADGIIGTVAFGQIYGSSMFSESKNFQHALDEAAEVLSSSSAEDFFPKAIGRVIDRVTGVVARRQRIFEQLDGFFEMVIEHHLDPKRATPDGAGDLVDVLIAHWKDPRHGFTRDHVKAILFDTFIAGIDTSSVTITWAMSELMRCPRVLSKAQAEVRAVVGAEGRVQPEHVAKLSYMRMVVKETLRLHPPATMLVPRETIRDIQVGGYDVPAKTRIYVNAWAIGRDPANWPNDPEEFNPDRFEGSEVDLKGEHPQLLPFGTGRRICPGISMGLATVEFTLASLLCNFQWALPQGMLPEDVNMEEQGKINFHRKTPLLLVPTAYPSPVTP</sequence>